<evidence type="ECO:0000313" key="1">
    <source>
        <dbReference type="EMBL" id="QCQ65591.1"/>
    </source>
</evidence>
<reference evidence="2" key="2">
    <citation type="submission" date="2019-03" db="EMBL/GenBank/DDBJ databases">
        <title>Complete Genome Sequence of Salmonella Heidelberg Siphophage Sepoy.</title>
        <authorList>
            <person name="Maruffo A.M."/>
            <person name="Zeng C."/>
            <person name="O'Leary C."/>
            <person name="Lessor L."/>
            <person name="Gill J."/>
            <person name="Liu M."/>
        </authorList>
    </citation>
    <scope>NUCLEOTIDE SEQUENCE [LARGE SCALE GENOMIC DNA]</scope>
</reference>
<gene>
    <name evidence="1" type="ORF">Sepoy_126</name>
</gene>
<dbReference type="Proteomes" id="UP000301871">
    <property type="component" value="Segment"/>
</dbReference>
<dbReference type="EMBL" id="MK728825">
    <property type="protein sequence ID" value="QCQ65591.1"/>
    <property type="molecule type" value="Genomic_DNA"/>
</dbReference>
<reference evidence="1 2" key="1">
    <citation type="journal article" date="2019" name="Microbiol. Resour. Announc.">
        <title>Complete Genome Sequence of Salmonella enterica Serovar Heidelberg Siphophage Sepoy.</title>
        <authorList>
            <person name="Marrufo A.M."/>
            <person name="Zeng C."/>
            <person name="O'Leary C."/>
            <person name="Lessor L."/>
            <person name="Kongari R."/>
            <person name="Gill J."/>
            <person name="Liu M."/>
        </authorList>
    </citation>
    <scope>NUCLEOTIDE SEQUENCE [LARGE SCALE GENOMIC DNA]</scope>
</reference>
<sequence length="33" mass="3980">MCAPFNLRLGIQLRIENRRCDSNRPREYESGKR</sequence>
<name>A0A4P8NE10_9CAUD</name>
<evidence type="ECO:0000313" key="2">
    <source>
        <dbReference type="Proteomes" id="UP000301871"/>
    </source>
</evidence>
<proteinExistence type="predicted"/>
<organism evidence="1 2">
    <name type="scientific">Salmonella phage Sepoy</name>
    <dbReference type="NCBI Taxonomy" id="2565517"/>
    <lineage>
        <taxon>Viruses</taxon>
        <taxon>Duplodnaviria</taxon>
        <taxon>Heunggongvirae</taxon>
        <taxon>Uroviricota</taxon>
        <taxon>Caudoviricetes</taxon>
        <taxon>Demerecviridae</taxon>
        <taxon>Markadamsvirinae</taxon>
        <taxon>Epseptimavirus</taxon>
        <taxon>Epseptimavirus Sds2</taxon>
        <taxon>Epseptimavirus sepoy</taxon>
    </lineage>
</organism>
<accession>A0A4P8NE10</accession>
<keyword evidence="2" id="KW-1185">Reference proteome</keyword>
<protein>
    <submittedName>
        <fullName evidence="1">Uncharacterized protein</fullName>
    </submittedName>
</protein>